<evidence type="ECO:0000313" key="2">
    <source>
        <dbReference type="EMBL" id="QNQ90916.1"/>
    </source>
</evidence>
<dbReference type="Proteomes" id="UP000516320">
    <property type="component" value="Chromosome"/>
</dbReference>
<dbReference type="EMBL" id="CP046884">
    <property type="protein sequence ID" value="QNQ90916.1"/>
    <property type="molecule type" value="Genomic_DNA"/>
</dbReference>
<reference evidence="2 3" key="1">
    <citation type="submission" date="2019-12" db="EMBL/GenBank/DDBJ databases">
        <title>Corynebacterium sp. nov., isolated from feces of the Anser Albifrons in China.</title>
        <authorList>
            <person name="Liu Q."/>
        </authorList>
    </citation>
    <scope>NUCLEOTIDE SEQUENCE [LARGE SCALE GENOMIC DNA]</scope>
    <source>
        <strain evidence="2 3">4H37-19</strain>
    </source>
</reference>
<sequence>MHRERDLNKLLEQREQVVAGTFQPTYQSGPRLVIGGELARAEARNDLELKEAKLAENTQALLDTADEVSKLPSLQEHPKPIVPTIAWAVIGLVGVLVGIMMISGATSIF</sequence>
<dbReference type="KEGG" id="cpoy:GP475_09915"/>
<keyword evidence="3" id="KW-1185">Reference proteome</keyword>
<organism evidence="2 3">
    <name type="scientific">Corynebacterium poyangense</name>
    <dbReference type="NCBI Taxonomy" id="2684405"/>
    <lineage>
        <taxon>Bacteria</taxon>
        <taxon>Bacillati</taxon>
        <taxon>Actinomycetota</taxon>
        <taxon>Actinomycetes</taxon>
        <taxon>Mycobacteriales</taxon>
        <taxon>Corynebacteriaceae</taxon>
        <taxon>Corynebacterium</taxon>
    </lineage>
</organism>
<keyword evidence="1" id="KW-1133">Transmembrane helix</keyword>
<keyword evidence="1" id="KW-0812">Transmembrane</keyword>
<keyword evidence="1" id="KW-0472">Membrane</keyword>
<dbReference type="RefSeq" id="WP_187974225.1">
    <property type="nucleotide sequence ID" value="NZ_CP046884.1"/>
</dbReference>
<gene>
    <name evidence="2" type="ORF">GP475_09915</name>
</gene>
<accession>A0A7H0SQU1</accession>
<dbReference type="AlphaFoldDB" id="A0A7H0SQU1"/>
<name>A0A7H0SQU1_9CORY</name>
<protein>
    <submittedName>
        <fullName evidence="2">Uncharacterized protein</fullName>
    </submittedName>
</protein>
<proteinExistence type="predicted"/>
<evidence type="ECO:0000256" key="1">
    <source>
        <dbReference type="SAM" id="Phobius"/>
    </source>
</evidence>
<feature type="transmembrane region" description="Helical" evidence="1">
    <location>
        <begin position="85"/>
        <end position="108"/>
    </location>
</feature>
<evidence type="ECO:0000313" key="3">
    <source>
        <dbReference type="Proteomes" id="UP000516320"/>
    </source>
</evidence>